<gene>
    <name evidence="1" type="ORF">PG2071B_1081</name>
</gene>
<reference evidence="1 2" key="1">
    <citation type="submission" date="2018-12" db="EMBL/GenBank/DDBJ databases">
        <title>Unveiling genomic diversity among members of the Bifidobacterium pseudolongum species, a widely distributed gut commensal of the animal kingdom.</title>
        <authorList>
            <person name="Lugli G.A."/>
            <person name="Duranti S."/>
            <person name="Albert K."/>
            <person name="Mancabelli L."/>
            <person name="Napoli S."/>
            <person name="Viappiani A."/>
            <person name="Anzalone R."/>
            <person name="Longhi G."/>
            <person name="Milani C."/>
            <person name="Turroni F."/>
            <person name="Alessandri G."/>
            <person name="Sela D.A."/>
            <person name="Van Sinderen D."/>
            <person name="Ventura M."/>
        </authorList>
    </citation>
    <scope>NUCLEOTIDE SEQUENCE [LARGE SCALE GENOMIC DNA]</scope>
    <source>
        <strain evidence="1 2">2071B</strain>
    </source>
</reference>
<name>A0A4V1Y287_9BIFI</name>
<dbReference type="AlphaFoldDB" id="A0A4V1Y287"/>
<organism evidence="1 2">
    <name type="scientific">Bifidobacterium pseudolongum subsp. globosum</name>
    <dbReference type="NCBI Taxonomy" id="1690"/>
    <lineage>
        <taxon>Bacteria</taxon>
        <taxon>Bacillati</taxon>
        <taxon>Actinomycetota</taxon>
        <taxon>Actinomycetes</taxon>
        <taxon>Bifidobacteriales</taxon>
        <taxon>Bifidobacteriaceae</taxon>
        <taxon>Bifidobacterium</taxon>
    </lineage>
</organism>
<dbReference type="EMBL" id="RYUM01000012">
    <property type="protein sequence ID" value="RYQ18960.1"/>
    <property type="molecule type" value="Genomic_DNA"/>
</dbReference>
<accession>A0A4V1Y287</accession>
<dbReference type="Proteomes" id="UP000291187">
    <property type="component" value="Unassembled WGS sequence"/>
</dbReference>
<proteinExistence type="predicted"/>
<evidence type="ECO:0000313" key="1">
    <source>
        <dbReference type="EMBL" id="RYQ18960.1"/>
    </source>
</evidence>
<comment type="caution">
    <text evidence="1">The sequence shown here is derived from an EMBL/GenBank/DDBJ whole genome shotgun (WGS) entry which is preliminary data.</text>
</comment>
<protein>
    <submittedName>
        <fullName evidence="1">Uncharacterized protein</fullName>
    </submittedName>
</protein>
<sequence>MTPSRLSGLFLETMGPPTLDEFCTLCELFNRSAPQTLQSVIVESQSAVDEPALANVGMEADSIDHIDIDALASDIAAHPERYAQELAANYDPNKDNEMRGEGR</sequence>
<evidence type="ECO:0000313" key="2">
    <source>
        <dbReference type="Proteomes" id="UP000291187"/>
    </source>
</evidence>